<evidence type="ECO:0000256" key="1">
    <source>
        <dbReference type="SAM" id="MobiDB-lite"/>
    </source>
</evidence>
<reference evidence="2" key="1">
    <citation type="submission" date="2018-02" db="EMBL/GenBank/DDBJ databases">
        <authorList>
            <person name="Cohen D.B."/>
            <person name="Kent A.D."/>
        </authorList>
    </citation>
    <scope>NUCLEOTIDE SEQUENCE</scope>
</reference>
<feature type="compositionally biased region" description="Basic and acidic residues" evidence="1">
    <location>
        <begin position="1"/>
        <end position="17"/>
    </location>
</feature>
<protein>
    <submittedName>
        <fullName evidence="2">Uncharacterized protein</fullName>
    </submittedName>
</protein>
<evidence type="ECO:0000313" key="2">
    <source>
        <dbReference type="EMBL" id="SPD32059.1"/>
    </source>
</evidence>
<sequence>MKQRQAKAERFNGPHGHDPHHRVAIGEGSDGSRGCRASHDKVRAGASVSAAA</sequence>
<proteinExistence type="predicted"/>
<dbReference type="EMBL" id="OIVN01006386">
    <property type="protein sequence ID" value="SPD32059.1"/>
    <property type="molecule type" value="Genomic_DNA"/>
</dbReference>
<accession>A0A2N9J6G1</accession>
<dbReference type="AlphaFoldDB" id="A0A2N9J6G1"/>
<feature type="region of interest" description="Disordered" evidence="1">
    <location>
        <begin position="1"/>
        <end position="52"/>
    </location>
</feature>
<name>A0A2N9J6G1_FAGSY</name>
<organism evidence="2">
    <name type="scientific">Fagus sylvatica</name>
    <name type="common">Beechnut</name>
    <dbReference type="NCBI Taxonomy" id="28930"/>
    <lineage>
        <taxon>Eukaryota</taxon>
        <taxon>Viridiplantae</taxon>
        <taxon>Streptophyta</taxon>
        <taxon>Embryophyta</taxon>
        <taxon>Tracheophyta</taxon>
        <taxon>Spermatophyta</taxon>
        <taxon>Magnoliopsida</taxon>
        <taxon>eudicotyledons</taxon>
        <taxon>Gunneridae</taxon>
        <taxon>Pentapetalae</taxon>
        <taxon>rosids</taxon>
        <taxon>fabids</taxon>
        <taxon>Fagales</taxon>
        <taxon>Fagaceae</taxon>
        <taxon>Fagus</taxon>
    </lineage>
</organism>
<gene>
    <name evidence="2" type="ORF">FSB_LOCUS59941</name>
</gene>